<dbReference type="Pfam" id="PF03734">
    <property type="entry name" value="YkuD"/>
    <property type="match status" value="1"/>
</dbReference>
<keyword evidence="11" id="KW-1185">Reference proteome</keyword>
<dbReference type="SUPFAM" id="SSF141523">
    <property type="entry name" value="L,D-transpeptidase catalytic domain-like"/>
    <property type="match status" value="1"/>
</dbReference>
<comment type="similarity">
    <text evidence="2">Belongs to the YkuD family.</text>
</comment>
<evidence type="ECO:0000256" key="6">
    <source>
        <dbReference type="ARBA" id="ARBA00023316"/>
    </source>
</evidence>
<dbReference type="InterPro" id="IPR005490">
    <property type="entry name" value="LD_TPept_cat_dom"/>
</dbReference>
<feature type="active site" description="Proton donor/acceptor" evidence="7">
    <location>
        <position position="133"/>
    </location>
</feature>
<evidence type="ECO:0000256" key="5">
    <source>
        <dbReference type="ARBA" id="ARBA00022984"/>
    </source>
</evidence>
<reference evidence="10 11" key="1">
    <citation type="submission" date="2016-10" db="EMBL/GenBank/DDBJ databases">
        <authorList>
            <person name="de Groot N.N."/>
        </authorList>
    </citation>
    <scope>NUCLEOTIDE SEQUENCE [LARGE SCALE GENOMIC DNA]</scope>
    <source>
        <strain evidence="10 11">ATCC 29281</strain>
    </source>
</reference>
<accession>A0A1H4FIU6</accession>
<proteinExistence type="inferred from homology"/>
<dbReference type="STRING" id="71657.SAMN02982996_03076"/>
<evidence type="ECO:0000256" key="3">
    <source>
        <dbReference type="ARBA" id="ARBA00022679"/>
    </source>
</evidence>
<comment type="pathway">
    <text evidence="1 7">Cell wall biogenesis; peptidoglycan biosynthesis.</text>
</comment>
<evidence type="ECO:0000256" key="8">
    <source>
        <dbReference type="SAM" id="SignalP"/>
    </source>
</evidence>
<evidence type="ECO:0000256" key="7">
    <source>
        <dbReference type="PROSITE-ProRule" id="PRU01373"/>
    </source>
</evidence>
<dbReference type="GeneID" id="97765917"/>
<dbReference type="PROSITE" id="PS52029">
    <property type="entry name" value="LD_TPASE"/>
    <property type="match status" value="1"/>
</dbReference>
<dbReference type="PANTHER" id="PTHR36699">
    <property type="entry name" value="LD-TRANSPEPTIDASE"/>
    <property type="match status" value="1"/>
</dbReference>
<dbReference type="GO" id="GO:0009252">
    <property type="term" value="P:peptidoglycan biosynthetic process"/>
    <property type="evidence" value="ECO:0007669"/>
    <property type="project" value="UniProtKB-UniPathway"/>
</dbReference>
<organism evidence="10 11">
    <name type="scientific">Lonsdalea quercina</name>
    <dbReference type="NCBI Taxonomy" id="71657"/>
    <lineage>
        <taxon>Bacteria</taxon>
        <taxon>Pseudomonadati</taxon>
        <taxon>Pseudomonadota</taxon>
        <taxon>Gammaproteobacteria</taxon>
        <taxon>Enterobacterales</taxon>
        <taxon>Pectobacteriaceae</taxon>
        <taxon>Lonsdalea</taxon>
    </lineage>
</organism>
<feature type="domain" description="L,D-TPase catalytic" evidence="9">
    <location>
        <begin position="42"/>
        <end position="172"/>
    </location>
</feature>
<dbReference type="CDD" id="cd16913">
    <property type="entry name" value="YkuD_like"/>
    <property type="match status" value="1"/>
</dbReference>
<sequence>MQKIALSFATLFFLPSVFVTSYASEVIPVTTSFKQQALGSPVYIQIFKEERLLELYAKIGTDYRLVQSYPICKYSGGLGPKRVEGDMKSPEGFYQVDLHQLKPDSRFHRAINVGFPNEYDRAQGYSGRYLMIHGECVSVGCYAMTNQYIDEIYTYVERALLNGQAKVELAIYPFRMTDKNLQRHRNSTYANFWQQLQPGYAYFNQHHQPPAVAVFNGQYMVNQATPNKNPFSNYALTKVE</sequence>
<dbReference type="GO" id="GO:0008360">
    <property type="term" value="P:regulation of cell shape"/>
    <property type="evidence" value="ECO:0007669"/>
    <property type="project" value="UniProtKB-UniRule"/>
</dbReference>
<feature type="active site" description="Nucleophile" evidence="7">
    <location>
        <position position="141"/>
    </location>
</feature>
<keyword evidence="5 7" id="KW-0573">Peptidoglycan synthesis</keyword>
<dbReference type="Proteomes" id="UP000187280">
    <property type="component" value="Unassembled WGS sequence"/>
</dbReference>
<feature type="chain" id="PRO_5010561039" evidence="8">
    <location>
        <begin position="24"/>
        <end position="240"/>
    </location>
</feature>
<name>A0A1H4FIU6_9GAMM</name>
<dbReference type="NCBIfam" id="NF040599">
    <property type="entry name" value="LdtF_DpaA_YafK"/>
    <property type="match status" value="1"/>
</dbReference>
<feature type="signal peptide" evidence="8">
    <location>
        <begin position="1"/>
        <end position="23"/>
    </location>
</feature>
<keyword evidence="4 7" id="KW-0133">Cell shape</keyword>
<evidence type="ECO:0000256" key="4">
    <source>
        <dbReference type="ARBA" id="ARBA00022960"/>
    </source>
</evidence>
<dbReference type="GO" id="GO:0071555">
    <property type="term" value="P:cell wall organization"/>
    <property type="evidence" value="ECO:0007669"/>
    <property type="project" value="UniProtKB-UniRule"/>
</dbReference>
<dbReference type="InterPro" id="IPR038063">
    <property type="entry name" value="Transpep_catalytic_dom"/>
</dbReference>
<keyword evidence="8" id="KW-0732">Signal</keyword>
<dbReference type="GO" id="GO:0004180">
    <property type="term" value="F:carboxypeptidase activity"/>
    <property type="evidence" value="ECO:0007669"/>
    <property type="project" value="UniProtKB-ARBA"/>
</dbReference>
<dbReference type="GO" id="GO:0016740">
    <property type="term" value="F:transferase activity"/>
    <property type="evidence" value="ECO:0007669"/>
    <property type="project" value="UniProtKB-KW"/>
</dbReference>
<keyword evidence="6 7" id="KW-0961">Cell wall biogenesis/degradation</keyword>
<dbReference type="AlphaFoldDB" id="A0A1H4FIU6"/>
<keyword evidence="3" id="KW-0808">Transferase</keyword>
<evidence type="ECO:0000313" key="11">
    <source>
        <dbReference type="Proteomes" id="UP000187280"/>
    </source>
</evidence>
<dbReference type="EMBL" id="FNQS01000013">
    <property type="protein sequence ID" value="SEA96977.1"/>
    <property type="molecule type" value="Genomic_DNA"/>
</dbReference>
<evidence type="ECO:0000256" key="1">
    <source>
        <dbReference type="ARBA" id="ARBA00004752"/>
    </source>
</evidence>
<protein>
    <submittedName>
        <fullName evidence="10">L,D-transpeptidase catalytic domain</fullName>
    </submittedName>
</protein>
<gene>
    <name evidence="10" type="ORF">SAMN02982996_03076</name>
</gene>
<evidence type="ECO:0000313" key="10">
    <source>
        <dbReference type="EMBL" id="SEA96977.1"/>
    </source>
</evidence>
<evidence type="ECO:0000256" key="2">
    <source>
        <dbReference type="ARBA" id="ARBA00005992"/>
    </source>
</evidence>
<dbReference type="UniPathway" id="UPA00219"/>
<evidence type="ECO:0000259" key="9">
    <source>
        <dbReference type="PROSITE" id="PS52029"/>
    </source>
</evidence>
<dbReference type="RefSeq" id="WP_026743247.1">
    <property type="nucleotide sequence ID" value="NZ_FNQS01000013.1"/>
</dbReference>
<dbReference type="PANTHER" id="PTHR36699:SF1">
    <property type="entry name" value="L,D-TRANSPEPTIDASE YAFK-RELATED"/>
    <property type="match status" value="1"/>
</dbReference>
<dbReference type="eggNOG" id="COG3034">
    <property type="taxonomic scope" value="Bacteria"/>
</dbReference>